<dbReference type="EMBL" id="CAJZBQ010000021">
    <property type="protein sequence ID" value="CAG9318912.1"/>
    <property type="molecule type" value="Genomic_DNA"/>
</dbReference>
<dbReference type="PROSITE" id="PS50082">
    <property type="entry name" value="WD_REPEATS_2"/>
    <property type="match status" value="2"/>
</dbReference>
<dbReference type="AlphaFoldDB" id="A0AAU9J4P9"/>
<evidence type="ECO:0000313" key="3">
    <source>
        <dbReference type="EMBL" id="CAG9318912.1"/>
    </source>
</evidence>
<feature type="region of interest" description="Disordered" evidence="2">
    <location>
        <begin position="286"/>
        <end position="309"/>
    </location>
</feature>
<sequence>MAFNIEQAGAFQFSNKLISLTSTHFLIDSTVYSLSGSSFKLFLYLPSMPSSAILDDSLILAAIGNSLLLWDLKTHETCDQPTHKHLESQLLLWRGVSNPIALSLSNNLAIGYADDCFLGYNLDGSIIFNIANQREKPIESIISKNKLVALLNDQSILIIDISTQVEILWENFLTISIGKGDFLLFGCADGKIRNYDNGINEKINLYEIMDHEENELTIVSLYSFKDFIFVGFPLSIAVFCNEEIILSFPLENFACHINFIETHCLIAHPLKSLATLYTLSESEEDNYSSDFEEESPSPVYEENEKTEEEALSLETPQQDITVVMNFEPTSRILNTSNPKLPNKSKKQKIQDKPVTFHKKIKSSGYGIKQKPIKKTKNLLSKKYIYPTHLPPPSNLQEENLFPKDAPLHNGPIFNIQYSQDATKLATCGNDAAFIVKLPISKYKGERIPLVGHEGPVTSVNWNSDCKYILTSSLDNTIKLWGTSSNKPGECLLSILGDFFDVKFYFVDKFIAASQGSHISLYRYKLRDPHYKDDIKRLQAKCSYKEVHNMVHPSAQNISKFACHNSFYSHLMLFAGSNKIISVWDVDKDMEILSIPTIHRKPINTIRFYNGSDYIEPNYDFFNIFLTGACDNYLNLYDIRTPNESIGCFVGHLNTGLNLGACVSPCMRYVASGSEDKSAYIWDIRTMRVLQRLRGFRENTNDIAWNPMHPQICVADNEGHIKFFKP</sequence>
<name>A0AAU9J4P9_9CILI</name>
<proteinExistence type="predicted"/>
<dbReference type="PROSITE" id="PS50294">
    <property type="entry name" value="WD_REPEATS_REGION"/>
    <property type="match status" value="1"/>
</dbReference>
<dbReference type="InterPro" id="IPR036322">
    <property type="entry name" value="WD40_repeat_dom_sf"/>
</dbReference>
<dbReference type="InterPro" id="IPR011047">
    <property type="entry name" value="Quinoprotein_ADH-like_sf"/>
</dbReference>
<dbReference type="Proteomes" id="UP001162131">
    <property type="component" value="Unassembled WGS sequence"/>
</dbReference>
<dbReference type="PANTHER" id="PTHR44525">
    <property type="entry name" value="WD REPEAT-CONTAINING PROTEIN 27"/>
    <property type="match status" value="1"/>
</dbReference>
<feature type="compositionally biased region" description="Acidic residues" evidence="2">
    <location>
        <begin position="286"/>
        <end position="295"/>
    </location>
</feature>
<dbReference type="SMART" id="SM00320">
    <property type="entry name" value="WD40"/>
    <property type="match status" value="6"/>
</dbReference>
<dbReference type="SUPFAM" id="SSF50998">
    <property type="entry name" value="Quinoprotein alcohol dehydrogenase-like"/>
    <property type="match status" value="1"/>
</dbReference>
<evidence type="ECO:0000256" key="1">
    <source>
        <dbReference type="PROSITE-ProRule" id="PRU00221"/>
    </source>
</evidence>
<evidence type="ECO:0000256" key="2">
    <source>
        <dbReference type="SAM" id="MobiDB-lite"/>
    </source>
</evidence>
<keyword evidence="4" id="KW-1185">Reference proteome</keyword>
<gene>
    <name evidence="3" type="ORF">BSTOLATCC_MIC22272</name>
</gene>
<comment type="caution">
    <text evidence="3">The sequence shown here is derived from an EMBL/GenBank/DDBJ whole genome shotgun (WGS) entry which is preliminary data.</text>
</comment>
<evidence type="ECO:0000313" key="4">
    <source>
        <dbReference type="Proteomes" id="UP001162131"/>
    </source>
</evidence>
<dbReference type="PANTHER" id="PTHR44525:SF1">
    <property type="entry name" value="WD REPEAT-CONTAINING PROTEIN 27"/>
    <property type="match status" value="1"/>
</dbReference>
<feature type="repeat" description="WD" evidence="1">
    <location>
        <begin position="667"/>
        <end position="691"/>
    </location>
</feature>
<dbReference type="SUPFAM" id="SSF50978">
    <property type="entry name" value="WD40 repeat-like"/>
    <property type="match status" value="1"/>
</dbReference>
<protein>
    <recommendedName>
        <fullName evidence="5">WD repeat-containing protein</fullName>
    </recommendedName>
</protein>
<dbReference type="Gene3D" id="2.130.10.10">
    <property type="entry name" value="YVTN repeat-like/Quinoprotein amine dehydrogenase"/>
    <property type="match status" value="2"/>
</dbReference>
<dbReference type="Pfam" id="PF00400">
    <property type="entry name" value="WD40"/>
    <property type="match status" value="2"/>
</dbReference>
<evidence type="ECO:0008006" key="5">
    <source>
        <dbReference type="Google" id="ProtNLM"/>
    </source>
</evidence>
<reference evidence="3" key="1">
    <citation type="submission" date="2021-09" db="EMBL/GenBank/DDBJ databases">
        <authorList>
            <consortium name="AG Swart"/>
            <person name="Singh M."/>
            <person name="Singh A."/>
            <person name="Seah K."/>
            <person name="Emmerich C."/>
        </authorList>
    </citation>
    <scope>NUCLEOTIDE SEQUENCE</scope>
    <source>
        <strain evidence="3">ATCC30299</strain>
    </source>
</reference>
<dbReference type="InterPro" id="IPR015943">
    <property type="entry name" value="WD40/YVTN_repeat-like_dom_sf"/>
</dbReference>
<organism evidence="3 4">
    <name type="scientific">Blepharisma stoltei</name>
    <dbReference type="NCBI Taxonomy" id="1481888"/>
    <lineage>
        <taxon>Eukaryota</taxon>
        <taxon>Sar</taxon>
        <taxon>Alveolata</taxon>
        <taxon>Ciliophora</taxon>
        <taxon>Postciliodesmatophora</taxon>
        <taxon>Heterotrichea</taxon>
        <taxon>Heterotrichida</taxon>
        <taxon>Blepharismidae</taxon>
        <taxon>Blepharisma</taxon>
    </lineage>
</organism>
<keyword evidence="1" id="KW-0853">WD repeat</keyword>
<dbReference type="InterPro" id="IPR042411">
    <property type="entry name" value="WDR27"/>
</dbReference>
<feature type="repeat" description="WD" evidence="1">
    <location>
        <begin position="449"/>
        <end position="480"/>
    </location>
</feature>
<accession>A0AAU9J4P9</accession>
<dbReference type="InterPro" id="IPR001680">
    <property type="entry name" value="WD40_rpt"/>
</dbReference>